<feature type="compositionally biased region" description="Polar residues" evidence="1">
    <location>
        <begin position="22"/>
        <end position="41"/>
    </location>
</feature>
<keyword evidence="3" id="KW-1185">Reference proteome</keyword>
<dbReference type="STRING" id="1149755.A0A2J6RRK3"/>
<feature type="region of interest" description="Disordered" evidence="1">
    <location>
        <begin position="1"/>
        <end position="45"/>
    </location>
</feature>
<sequence>MHFRHHSHSTTENQEVNDQDQAENSPVPTNASQVSLVSQGSGHLHRKLSEKIHSSLKAHAESFHAHKESFLALNPEWNEECAELAKRHKARHHHNPHTETTMTDMMARSSAAAGYGAVHASTFPIVRDEQHGFKIPGYDAPSNSRGLQQDEYPSQPPVTRSDQPTARVGRQENGIAPAYDSQFAPKPRARRSRAPEIGDESPALISGPAQQYENTDSSSPHLNPNANPIPAQLQIRLKPTTPPYPSPLANASAAPCTAKITITSTAPIIDIIRQVQVEGFFKPENVTFLPAQLEMRLRRLGVGGVQSGGVKAVEAPGCMPDARSFGGVVERGGDEDIDRGEGDHEWGSNAEGSGEVGEGNGEEHGGGQDNEDHSEGGGGDDGYEDDSHHEAGDYEHGEGSEAGEYDHDEGSDAEGHEESDQAGDDEHGDAADDEGDHEADETGEPGEYEHGEGSEDEGHEAEVDGETAEPEHGDESEGEDHGEAGEDEHGEVSEDEGHGEGEEIGEDEHSEAGDEHENHGEESEGEQGEHQHENEDSEEHEDEGYGAGEEEDEVEKSEGEDGEGEGESEDEDEDYGEGDEEDKD</sequence>
<dbReference type="EMBL" id="KZ613944">
    <property type="protein sequence ID" value="PMD41149.1"/>
    <property type="molecule type" value="Genomic_DNA"/>
</dbReference>
<feature type="compositionally biased region" description="Polar residues" evidence="1">
    <location>
        <begin position="208"/>
        <end position="226"/>
    </location>
</feature>
<evidence type="ECO:0000313" key="3">
    <source>
        <dbReference type="Proteomes" id="UP000235786"/>
    </source>
</evidence>
<evidence type="ECO:0000313" key="2">
    <source>
        <dbReference type="EMBL" id="PMD41149.1"/>
    </source>
</evidence>
<feature type="compositionally biased region" description="Basic and acidic residues" evidence="1">
    <location>
        <begin position="490"/>
        <end position="501"/>
    </location>
</feature>
<dbReference type="AlphaFoldDB" id="A0A2J6RRK3"/>
<feature type="compositionally biased region" description="Acidic residues" evidence="1">
    <location>
        <begin position="431"/>
        <end position="446"/>
    </location>
</feature>
<protein>
    <submittedName>
        <fullName evidence="2">Uncharacterized protein</fullName>
    </submittedName>
</protein>
<dbReference type="Proteomes" id="UP000235786">
    <property type="component" value="Unassembled WGS sequence"/>
</dbReference>
<feature type="compositionally biased region" description="Basic and acidic residues" evidence="1">
    <location>
        <begin position="361"/>
        <end position="375"/>
    </location>
</feature>
<dbReference type="OrthoDB" id="3557446at2759"/>
<organism evidence="2 3">
    <name type="scientific">Hyaloscypha variabilis (strain UAMH 11265 / GT02V1 / F)</name>
    <name type="common">Meliniomyces variabilis</name>
    <dbReference type="NCBI Taxonomy" id="1149755"/>
    <lineage>
        <taxon>Eukaryota</taxon>
        <taxon>Fungi</taxon>
        <taxon>Dikarya</taxon>
        <taxon>Ascomycota</taxon>
        <taxon>Pezizomycotina</taxon>
        <taxon>Leotiomycetes</taxon>
        <taxon>Helotiales</taxon>
        <taxon>Hyaloscyphaceae</taxon>
        <taxon>Hyaloscypha</taxon>
        <taxon>Hyaloscypha variabilis</taxon>
    </lineage>
</organism>
<accession>A0A2J6RRK3</accession>
<feature type="region of interest" description="Disordered" evidence="1">
    <location>
        <begin position="132"/>
        <end position="228"/>
    </location>
</feature>
<feature type="region of interest" description="Disordered" evidence="1">
    <location>
        <begin position="316"/>
        <end position="584"/>
    </location>
</feature>
<feature type="compositionally biased region" description="Acidic residues" evidence="1">
    <location>
        <begin position="535"/>
        <end position="584"/>
    </location>
</feature>
<feature type="compositionally biased region" description="Basic and acidic residues" evidence="1">
    <location>
        <begin position="469"/>
        <end position="484"/>
    </location>
</feature>
<proteinExistence type="predicted"/>
<feature type="compositionally biased region" description="Acidic residues" evidence="1">
    <location>
        <begin position="454"/>
        <end position="468"/>
    </location>
</feature>
<gene>
    <name evidence="2" type="ORF">L207DRAFT_321332</name>
</gene>
<evidence type="ECO:0000256" key="1">
    <source>
        <dbReference type="SAM" id="MobiDB-lite"/>
    </source>
</evidence>
<feature type="compositionally biased region" description="Basic and acidic residues" evidence="1">
    <location>
        <begin position="331"/>
        <end position="346"/>
    </location>
</feature>
<reference evidence="2 3" key="1">
    <citation type="submission" date="2016-04" db="EMBL/GenBank/DDBJ databases">
        <title>A degradative enzymes factory behind the ericoid mycorrhizal symbiosis.</title>
        <authorList>
            <consortium name="DOE Joint Genome Institute"/>
            <person name="Martino E."/>
            <person name="Morin E."/>
            <person name="Grelet G."/>
            <person name="Kuo A."/>
            <person name="Kohler A."/>
            <person name="Daghino S."/>
            <person name="Barry K."/>
            <person name="Choi C."/>
            <person name="Cichocki N."/>
            <person name="Clum A."/>
            <person name="Copeland A."/>
            <person name="Hainaut M."/>
            <person name="Haridas S."/>
            <person name="Labutti K."/>
            <person name="Lindquist E."/>
            <person name="Lipzen A."/>
            <person name="Khouja H.-R."/>
            <person name="Murat C."/>
            <person name="Ohm R."/>
            <person name="Olson A."/>
            <person name="Spatafora J."/>
            <person name="Veneault-Fourrey C."/>
            <person name="Henrissat B."/>
            <person name="Grigoriev I."/>
            <person name="Martin F."/>
            <person name="Perotto S."/>
        </authorList>
    </citation>
    <scope>NUCLEOTIDE SEQUENCE [LARGE SCALE GENOMIC DNA]</scope>
    <source>
        <strain evidence="2 3">F</strain>
    </source>
</reference>
<feature type="compositionally biased region" description="Basic and acidic residues" evidence="1">
    <location>
        <begin position="385"/>
        <end position="430"/>
    </location>
</feature>
<feature type="compositionally biased region" description="Basic and acidic residues" evidence="1">
    <location>
        <begin position="510"/>
        <end position="534"/>
    </location>
</feature>
<name>A0A2J6RRK3_HYAVF</name>